<keyword evidence="5 7" id="KW-0975">Bacterial flagellum</keyword>
<accession>B8CYN6</accession>
<sequence>MKKSLIFMVCLLLLVSPLTGADNNSLWSDESASIYEDRQEFKVGDVITVVIEENSSAVQSANTSTSQESNIDAGPGLGIFDFIKAFGFSYSDEGQADGQTQRSGIIEADLTTQIVEILPGGNFRIVGRKTIKINGEEQYIKLSGIIRPEDVTLDNTVLSTKVAEASIEFEGEGIVTEKQKPGLFERIMNWIF</sequence>
<evidence type="ECO:0000256" key="7">
    <source>
        <dbReference type="HAMAP-Rule" id="MF_00415"/>
    </source>
</evidence>
<evidence type="ECO:0000256" key="6">
    <source>
        <dbReference type="ARBA" id="ARBA00023237"/>
    </source>
</evidence>
<evidence type="ECO:0000256" key="2">
    <source>
        <dbReference type="ARBA" id="ARBA00006929"/>
    </source>
</evidence>
<dbReference type="GO" id="GO:0003774">
    <property type="term" value="F:cytoskeletal motor activity"/>
    <property type="evidence" value="ECO:0007669"/>
    <property type="project" value="InterPro"/>
</dbReference>
<dbReference type="EMBL" id="CP001098">
    <property type="protein sequence ID" value="ACL70405.1"/>
    <property type="molecule type" value="Genomic_DNA"/>
</dbReference>
<dbReference type="Pfam" id="PF02107">
    <property type="entry name" value="FlgH"/>
    <property type="match status" value="1"/>
</dbReference>
<evidence type="ECO:0000313" key="9">
    <source>
        <dbReference type="EMBL" id="ACL70405.1"/>
    </source>
</evidence>
<dbReference type="PANTHER" id="PTHR34933">
    <property type="entry name" value="FLAGELLAR L-RING PROTEIN"/>
    <property type="match status" value="1"/>
</dbReference>
<dbReference type="GO" id="GO:0071973">
    <property type="term" value="P:bacterial-type flagellum-dependent cell motility"/>
    <property type="evidence" value="ECO:0007669"/>
    <property type="project" value="InterPro"/>
</dbReference>
<dbReference type="InterPro" id="IPR000527">
    <property type="entry name" value="Flag_Lring"/>
</dbReference>
<proteinExistence type="inferred from homology"/>
<keyword evidence="3 8" id="KW-0732">Signal</keyword>
<evidence type="ECO:0000256" key="4">
    <source>
        <dbReference type="ARBA" id="ARBA00023136"/>
    </source>
</evidence>
<protein>
    <recommendedName>
        <fullName evidence="7">Flagellar L-ring protein</fullName>
    </recommendedName>
    <alternativeName>
        <fullName evidence="7">Basal body L-ring protein</fullName>
    </alternativeName>
</protein>
<evidence type="ECO:0000313" key="10">
    <source>
        <dbReference type="Proteomes" id="UP000000719"/>
    </source>
</evidence>
<dbReference type="AlphaFoldDB" id="B8CYN6"/>
<evidence type="ECO:0000256" key="5">
    <source>
        <dbReference type="ARBA" id="ARBA00023143"/>
    </source>
</evidence>
<organism evidence="9 10">
    <name type="scientific">Halothermothrix orenii (strain H 168 / OCM 544 / DSM 9562)</name>
    <dbReference type="NCBI Taxonomy" id="373903"/>
    <lineage>
        <taxon>Bacteria</taxon>
        <taxon>Bacillati</taxon>
        <taxon>Bacillota</taxon>
        <taxon>Clostridia</taxon>
        <taxon>Halanaerobiales</taxon>
        <taxon>Halothermotrichaceae</taxon>
        <taxon>Halothermothrix</taxon>
    </lineage>
</organism>
<dbReference type="GO" id="GO:0009279">
    <property type="term" value="C:cell outer membrane"/>
    <property type="evidence" value="ECO:0007669"/>
    <property type="project" value="UniProtKB-SubCell"/>
</dbReference>
<comment type="subcellular location">
    <subcellularLocation>
        <location evidence="7">Cell outer membrane</location>
    </subcellularLocation>
    <subcellularLocation>
        <location evidence="7">Bacterial flagellum basal body</location>
    </subcellularLocation>
</comment>
<dbReference type="RefSeq" id="WP_015923375.1">
    <property type="nucleotide sequence ID" value="NC_011899.1"/>
</dbReference>
<keyword evidence="4 7" id="KW-0472">Membrane</keyword>
<keyword evidence="10" id="KW-1185">Reference proteome</keyword>
<keyword evidence="9" id="KW-0966">Cell projection</keyword>
<evidence type="ECO:0000256" key="3">
    <source>
        <dbReference type="ARBA" id="ARBA00022729"/>
    </source>
</evidence>
<evidence type="ECO:0000256" key="1">
    <source>
        <dbReference type="ARBA" id="ARBA00002591"/>
    </source>
</evidence>
<comment type="function">
    <text evidence="1 7">Assembles around the rod to form the L-ring and probably protects the motor/basal body from shearing forces during rotation.</text>
</comment>
<keyword evidence="6 7" id="KW-0998">Cell outer membrane</keyword>
<comment type="similarity">
    <text evidence="2 7">Belongs to the FlgH family.</text>
</comment>
<dbReference type="eggNOG" id="COG2063">
    <property type="taxonomic scope" value="Bacteria"/>
</dbReference>
<dbReference type="HAMAP" id="MF_00415">
    <property type="entry name" value="FlgH"/>
    <property type="match status" value="1"/>
</dbReference>
<feature type="chain" id="PRO_5002870398" description="Flagellar L-ring protein" evidence="8">
    <location>
        <begin position="22"/>
        <end position="192"/>
    </location>
</feature>
<comment type="subunit">
    <text evidence="7">The basal body constitutes a major portion of the flagellar organelle and consists of four rings (L,P,S, and M) mounted on a central rod.</text>
</comment>
<dbReference type="PANTHER" id="PTHR34933:SF1">
    <property type="entry name" value="FLAGELLAR L-RING PROTEIN"/>
    <property type="match status" value="1"/>
</dbReference>
<dbReference type="OrthoDB" id="9816119at2"/>
<keyword evidence="9" id="KW-0282">Flagellum</keyword>
<dbReference type="PRINTS" id="PR01008">
    <property type="entry name" value="FLGLRINGFLGH"/>
</dbReference>
<name>B8CYN6_HALOH</name>
<keyword evidence="9" id="KW-0969">Cilium</keyword>
<dbReference type="Proteomes" id="UP000000719">
    <property type="component" value="Chromosome"/>
</dbReference>
<reference evidence="9 10" key="1">
    <citation type="journal article" date="2009" name="PLoS ONE">
        <title>Genome analysis of the anaerobic thermohalophilic bacterium Halothermothrix orenii.</title>
        <authorList>
            <person name="Mavromatis K."/>
            <person name="Ivanova N."/>
            <person name="Anderson I."/>
            <person name="Lykidis A."/>
            <person name="Hooper S.D."/>
            <person name="Sun H."/>
            <person name="Kunin V."/>
            <person name="Lapidus A."/>
            <person name="Hugenholtz P."/>
            <person name="Patel B."/>
            <person name="Kyrpides N.C."/>
        </authorList>
    </citation>
    <scope>NUCLEOTIDE SEQUENCE [LARGE SCALE GENOMIC DNA]</scope>
    <source>
        <strain evidence="10">H 168 / OCM 544 / DSM 9562</strain>
    </source>
</reference>
<gene>
    <name evidence="7" type="primary">flgH</name>
    <name evidence="9" type="ordered locus">Hore_16550</name>
</gene>
<dbReference type="GO" id="GO:0009427">
    <property type="term" value="C:bacterial-type flagellum basal body, distal rod, L ring"/>
    <property type="evidence" value="ECO:0007669"/>
    <property type="project" value="InterPro"/>
</dbReference>
<dbReference type="KEGG" id="hor:Hore_16550"/>
<evidence type="ECO:0000256" key="8">
    <source>
        <dbReference type="SAM" id="SignalP"/>
    </source>
</evidence>
<dbReference type="STRING" id="373903.Hore_16550"/>
<feature type="signal peptide" evidence="8">
    <location>
        <begin position="1"/>
        <end position="21"/>
    </location>
</feature>
<dbReference type="HOGENOM" id="CLU_069313_2_1_9"/>